<dbReference type="InterPro" id="IPR050434">
    <property type="entry name" value="Glycosyl_hydrlase_28"/>
</dbReference>
<dbReference type="InterPro" id="IPR011050">
    <property type="entry name" value="Pectin_lyase_fold/virulence"/>
</dbReference>
<keyword evidence="5 17" id="KW-0732">Signal</keyword>
<evidence type="ECO:0000256" key="1">
    <source>
        <dbReference type="ARBA" id="ARBA00004613"/>
    </source>
</evidence>
<organism evidence="18 19">
    <name type="scientific">Sarocladium strictum</name>
    <name type="common">Black bundle disease fungus</name>
    <name type="synonym">Acremonium strictum</name>
    <dbReference type="NCBI Taxonomy" id="5046"/>
    <lineage>
        <taxon>Eukaryota</taxon>
        <taxon>Fungi</taxon>
        <taxon>Dikarya</taxon>
        <taxon>Ascomycota</taxon>
        <taxon>Pezizomycotina</taxon>
        <taxon>Sordariomycetes</taxon>
        <taxon>Hypocreomycetidae</taxon>
        <taxon>Hypocreales</taxon>
        <taxon>Sarocladiaceae</taxon>
        <taxon>Sarocladium</taxon>
    </lineage>
</organism>
<dbReference type="PANTHER" id="PTHR31884">
    <property type="entry name" value="POLYGALACTURONASE"/>
    <property type="match status" value="1"/>
</dbReference>
<evidence type="ECO:0000256" key="10">
    <source>
        <dbReference type="ARBA" id="ARBA00023295"/>
    </source>
</evidence>
<keyword evidence="11" id="KW-0961">Cell wall biogenesis/degradation</keyword>
<sequence length="364" mass="38090">MLSNALLLGALASTGLASPTWEQEAGIEPRGVSCTFNTLAQVLQGKSTCDTITLDNINVPAGQTLDLTGLKSGCNLIFSGNTSFGYTPWTGPLIAISGQNVAVQGADGHIIDCQGQRWWDGKGANGGKKKPKRALFKERKKDGSKESQSRRRPVELTPFLQSLNVTLDAQDGDKLGGHNTDGFDIGNAQNIYIYGATVKNQDDCMAINSGTNITFTEGSCSGGHGLSIGSVGLRSNNNVSDVHITNSVVSNSDNGVRIKTIVDATGSVDGVVYDNITLQNIAKMGIVIEQDYQNGNATGHPTGGVPITNVTLNDITGNVLPNGANVYILCAAGACSDWVWNDVDVTGGQKPKSCMNVPSPAVCS</sequence>
<dbReference type="InterPro" id="IPR006626">
    <property type="entry name" value="PbH1"/>
</dbReference>
<evidence type="ECO:0000313" key="19">
    <source>
        <dbReference type="Proteomes" id="UP001175261"/>
    </source>
</evidence>
<feature type="signal peptide" evidence="17">
    <location>
        <begin position="1"/>
        <end position="17"/>
    </location>
</feature>
<feature type="region of interest" description="Disordered" evidence="16">
    <location>
        <begin position="121"/>
        <end position="155"/>
    </location>
</feature>
<keyword evidence="7 15" id="KW-0378">Hydrolase</keyword>
<dbReference type="InterPro" id="IPR000743">
    <property type="entry name" value="Glyco_hydro_28"/>
</dbReference>
<feature type="compositionally biased region" description="Basic and acidic residues" evidence="16">
    <location>
        <begin position="135"/>
        <end position="154"/>
    </location>
</feature>
<proteinExistence type="inferred from homology"/>
<dbReference type="Gene3D" id="2.160.20.10">
    <property type="entry name" value="Single-stranded right-handed beta-helix, Pectin lyase-like"/>
    <property type="match status" value="1"/>
</dbReference>
<evidence type="ECO:0000256" key="15">
    <source>
        <dbReference type="RuleBase" id="RU361169"/>
    </source>
</evidence>
<evidence type="ECO:0000256" key="6">
    <source>
        <dbReference type="ARBA" id="ARBA00022737"/>
    </source>
</evidence>
<evidence type="ECO:0000256" key="16">
    <source>
        <dbReference type="SAM" id="MobiDB-lite"/>
    </source>
</evidence>
<dbReference type="EC" id="3.2.1.15" evidence="3"/>
<dbReference type="GO" id="GO:0004650">
    <property type="term" value="F:polygalacturonase activity"/>
    <property type="evidence" value="ECO:0007669"/>
    <property type="project" value="UniProtKB-EC"/>
</dbReference>
<evidence type="ECO:0000256" key="3">
    <source>
        <dbReference type="ARBA" id="ARBA00012736"/>
    </source>
</evidence>
<keyword evidence="9" id="KW-1015">Disulfide bond</keyword>
<dbReference type="AlphaFoldDB" id="A0AA39G9J5"/>
<dbReference type="SUPFAM" id="SSF51126">
    <property type="entry name" value="Pectin lyase-like"/>
    <property type="match status" value="1"/>
</dbReference>
<dbReference type="FunFam" id="2.160.20.10:FF:000002">
    <property type="entry name" value="Endopolygalacturonase D"/>
    <property type="match status" value="1"/>
</dbReference>
<dbReference type="SMART" id="SM00710">
    <property type="entry name" value="PbH1"/>
    <property type="match status" value="3"/>
</dbReference>
<dbReference type="EMBL" id="JAPDFR010000009">
    <property type="protein sequence ID" value="KAK0382904.1"/>
    <property type="molecule type" value="Genomic_DNA"/>
</dbReference>
<dbReference type="Pfam" id="PF00295">
    <property type="entry name" value="Glyco_hydro_28"/>
    <property type="match status" value="1"/>
</dbReference>
<evidence type="ECO:0000256" key="7">
    <source>
        <dbReference type="ARBA" id="ARBA00022801"/>
    </source>
</evidence>
<comment type="subcellular location">
    <subcellularLocation>
        <location evidence="1">Secreted</location>
    </subcellularLocation>
</comment>
<name>A0AA39G9J5_SARSR</name>
<keyword evidence="6" id="KW-0677">Repeat</keyword>
<evidence type="ECO:0000256" key="8">
    <source>
        <dbReference type="ARBA" id="ARBA00023145"/>
    </source>
</evidence>
<evidence type="ECO:0000256" key="12">
    <source>
        <dbReference type="ARBA" id="ARBA00034074"/>
    </source>
</evidence>
<feature type="chain" id="PRO_5041241284" description="endo-polygalacturonase" evidence="17">
    <location>
        <begin position="18"/>
        <end position="364"/>
    </location>
</feature>
<evidence type="ECO:0000256" key="4">
    <source>
        <dbReference type="ARBA" id="ARBA00022525"/>
    </source>
</evidence>
<comment type="caution">
    <text evidence="18">The sequence shown here is derived from an EMBL/GenBank/DDBJ whole genome shotgun (WGS) entry which is preliminary data.</text>
</comment>
<comment type="catalytic activity">
    <reaction evidence="12">
        <text>(1,4-alpha-D-galacturonosyl)n+m + H2O = (1,4-alpha-D-galacturonosyl)n + (1,4-alpha-D-galacturonosyl)m.</text>
        <dbReference type="EC" id="3.2.1.15"/>
    </reaction>
</comment>
<dbReference type="GO" id="GO:0005576">
    <property type="term" value="C:extracellular region"/>
    <property type="evidence" value="ECO:0007669"/>
    <property type="project" value="UniProtKB-SubCell"/>
</dbReference>
<feature type="active site" evidence="14">
    <location>
        <position position="224"/>
    </location>
</feature>
<evidence type="ECO:0000256" key="9">
    <source>
        <dbReference type="ARBA" id="ARBA00023157"/>
    </source>
</evidence>
<keyword evidence="10 15" id="KW-0326">Glycosidase</keyword>
<protein>
    <recommendedName>
        <fullName evidence="3">endo-polygalacturonase</fullName>
        <ecNumber evidence="3">3.2.1.15</ecNumber>
    </recommendedName>
    <alternativeName>
        <fullName evidence="13">Pectinase</fullName>
    </alternativeName>
</protein>
<dbReference type="GO" id="GO:0045490">
    <property type="term" value="P:pectin catabolic process"/>
    <property type="evidence" value="ECO:0007669"/>
    <property type="project" value="TreeGrafter"/>
</dbReference>
<dbReference type="PROSITE" id="PS00502">
    <property type="entry name" value="POLYGALACTURONASE"/>
    <property type="match status" value="1"/>
</dbReference>
<evidence type="ECO:0000256" key="14">
    <source>
        <dbReference type="PROSITE-ProRule" id="PRU10052"/>
    </source>
</evidence>
<dbReference type="InterPro" id="IPR012334">
    <property type="entry name" value="Pectin_lyas_fold"/>
</dbReference>
<comment type="similarity">
    <text evidence="2 15">Belongs to the glycosyl hydrolase 28 family.</text>
</comment>
<keyword evidence="4" id="KW-0964">Secreted</keyword>
<keyword evidence="8" id="KW-0865">Zymogen</keyword>
<evidence type="ECO:0000256" key="11">
    <source>
        <dbReference type="ARBA" id="ARBA00023316"/>
    </source>
</evidence>
<reference evidence="18" key="1">
    <citation type="submission" date="2022-10" db="EMBL/GenBank/DDBJ databases">
        <title>Determination and structural analysis of whole genome sequence of Sarocladium strictum F4-1.</title>
        <authorList>
            <person name="Hu L."/>
            <person name="Jiang Y."/>
        </authorList>
    </citation>
    <scope>NUCLEOTIDE SEQUENCE</scope>
    <source>
        <strain evidence="18">F4-1</strain>
    </source>
</reference>
<dbReference type="Proteomes" id="UP001175261">
    <property type="component" value="Unassembled WGS sequence"/>
</dbReference>
<evidence type="ECO:0000313" key="18">
    <source>
        <dbReference type="EMBL" id="KAK0382904.1"/>
    </source>
</evidence>
<accession>A0AA39G9J5</accession>
<evidence type="ECO:0000256" key="17">
    <source>
        <dbReference type="SAM" id="SignalP"/>
    </source>
</evidence>
<evidence type="ECO:0000256" key="2">
    <source>
        <dbReference type="ARBA" id="ARBA00008834"/>
    </source>
</evidence>
<keyword evidence="19" id="KW-1185">Reference proteome</keyword>
<evidence type="ECO:0000256" key="13">
    <source>
        <dbReference type="ARBA" id="ARBA00083621"/>
    </source>
</evidence>
<evidence type="ECO:0000256" key="5">
    <source>
        <dbReference type="ARBA" id="ARBA00022729"/>
    </source>
</evidence>
<dbReference type="PANTHER" id="PTHR31884:SF1">
    <property type="entry name" value="POLYGALACTURONASE"/>
    <property type="match status" value="1"/>
</dbReference>
<gene>
    <name evidence="18" type="ORF">NLU13_8820</name>
</gene>
<dbReference type="GO" id="GO:0071555">
    <property type="term" value="P:cell wall organization"/>
    <property type="evidence" value="ECO:0007669"/>
    <property type="project" value="UniProtKB-KW"/>
</dbReference>